<dbReference type="SMART" id="SM01271">
    <property type="entry name" value="LSM14"/>
    <property type="match status" value="1"/>
</dbReference>
<sequence>MIQRNHQFNNLKLGIKLSLITNAQYRYEGILAGINLIDNTIILKNVKFFGYENRIPPHNDNNYDKENHDPDQQNNKIPIIGTIFDSITFWISSIHQINSLNSMKSFNQYELNNKTMIKTNSSIRSHKEKYRRHNSLCYAPRDQKRLMGISSFKNKSTTGDSLVVNSRRDSSNQRTVHQSRILDSYSRRSRNVRPLLKQRNYMPMFQVVPHPGNFYKFGYPLTVQNPPFRLLSNSIPPKFGHMGLRYFNKKQNRPMRIPNSGYRQHIQSSVNPYGMYVYLSPEMATTMQQRSTNFMTPQFRGTRRRVTQRKSTRNNRKVLSEIDCTKPYDFEMANAELEAELAKMNLNTDEDSVSQENSEVDQTVGERPIPSTAANNASRLQTNPNTLSGESPSGVVSSTTANSTNVLISENKRSSESKETLSKGEYYVREKCFYDQISRSDGRPRGLTDLQNGRRKYKKSTSSHYDIGLSTPGKKSNANGTMTRITRASSSKRERLLNFETFGPMATRRLYWPQRKSSSVPRNLLVSASA</sequence>
<evidence type="ECO:0000313" key="4">
    <source>
        <dbReference type="Proteomes" id="UP000471633"/>
    </source>
</evidence>
<feature type="region of interest" description="Disordered" evidence="1">
    <location>
        <begin position="348"/>
        <end position="421"/>
    </location>
</feature>
<dbReference type="GO" id="GO:0000932">
    <property type="term" value="C:P-body"/>
    <property type="evidence" value="ECO:0007669"/>
    <property type="project" value="TreeGrafter"/>
</dbReference>
<reference evidence="3" key="2">
    <citation type="journal article" date="2019" name="Gigascience">
        <title>High-quality Schistosoma haematobium genome achieved by single-molecule and long-range sequencing.</title>
        <authorList>
            <person name="Stroehlein A.J."/>
            <person name="Korhonen P.K."/>
            <person name="Chong T.M."/>
            <person name="Lim Y.L."/>
            <person name="Chan K.G."/>
            <person name="Webster B."/>
            <person name="Rollinson D."/>
            <person name="Brindley P.J."/>
            <person name="Gasser R.B."/>
            <person name="Young N.D."/>
        </authorList>
    </citation>
    <scope>NUCLEOTIDE SEQUENCE</scope>
</reference>
<gene>
    <name evidence="3" type="ORF">MS3_00009286</name>
</gene>
<accession>A0A922IJU6</accession>
<dbReference type="GeneID" id="24592681"/>
<dbReference type="GO" id="GO:0003729">
    <property type="term" value="F:mRNA binding"/>
    <property type="evidence" value="ECO:0007669"/>
    <property type="project" value="TreeGrafter"/>
</dbReference>
<dbReference type="RefSeq" id="XP_051065057.1">
    <property type="nucleotide sequence ID" value="XM_051217641.1"/>
</dbReference>
<evidence type="ECO:0000313" key="3">
    <source>
        <dbReference type="EMBL" id="KAH9580732.1"/>
    </source>
</evidence>
<reference evidence="3" key="3">
    <citation type="submission" date="2021-06" db="EMBL/GenBank/DDBJ databases">
        <title>Chromosome-level genome assembly for S. haematobium.</title>
        <authorList>
            <person name="Stroehlein A.J."/>
        </authorList>
    </citation>
    <scope>NUCLEOTIDE SEQUENCE</scope>
</reference>
<dbReference type="Gene3D" id="2.30.30.100">
    <property type="match status" value="1"/>
</dbReference>
<evidence type="ECO:0000256" key="1">
    <source>
        <dbReference type="SAM" id="MobiDB-lite"/>
    </source>
</evidence>
<feature type="compositionally biased region" description="Polar residues" evidence="1">
    <location>
        <begin position="153"/>
        <end position="164"/>
    </location>
</feature>
<reference evidence="3" key="1">
    <citation type="journal article" date="2012" name="Nat. Genet.">
        <title>Whole-genome sequence of Schistosoma haematobium.</title>
        <authorList>
            <person name="Young N.D."/>
            <person name="Jex A.R."/>
            <person name="Li B."/>
            <person name="Liu S."/>
            <person name="Yang L."/>
            <person name="Xiong Z."/>
            <person name="Li Y."/>
            <person name="Cantacessi C."/>
            <person name="Hall R.S."/>
            <person name="Xu X."/>
            <person name="Chen F."/>
            <person name="Wu X."/>
            <person name="Zerlotini A."/>
            <person name="Oliveira G."/>
            <person name="Hofmann A."/>
            <person name="Zhang G."/>
            <person name="Fang X."/>
            <person name="Kang Y."/>
            <person name="Campbell B.E."/>
            <person name="Loukas A."/>
            <person name="Ranganathan S."/>
            <person name="Rollinson D."/>
            <person name="Rinaldi G."/>
            <person name="Brindley P.J."/>
            <person name="Yang H."/>
            <person name="Wang J."/>
            <person name="Wang J."/>
            <person name="Gasser R.B."/>
        </authorList>
    </citation>
    <scope>NUCLEOTIDE SEQUENCE</scope>
</reference>
<dbReference type="CTD" id="24592681"/>
<reference evidence="3" key="4">
    <citation type="journal article" date="2022" name="PLoS Pathog.">
        <title>Chromosome-level genome of Schistosoma haematobium underpins genome-wide explorations of molecular variation.</title>
        <authorList>
            <person name="Stroehlein A.J."/>
            <person name="Korhonen P.K."/>
            <person name="Lee V.V."/>
            <person name="Ralph S.A."/>
            <person name="Mentink-Kane M."/>
            <person name="You H."/>
            <person name="McManus D.P."/>
            <person name="Tchuente L.T."/>
            <person name="Stothard J.R."/>
            <person name="Kaur P."/>
            <person name="Dudchenko O."/>
            <person name="Aiden E.L."/>
            <person name="Yang B."/>
            <person name="Yang H."/>
            <person name="Emery A.M."/>
            <person name="Webster B.L."/>
            <person name="Brindley P.J."/>
            <person name="Rollinson D."/>
            <person name="Chang B.C.H."/>
            <person name="Gasser R.B."/>
            <person name="Young N.D."/>
        </authorList>
    </citation>
    <scope>NUCLEOTIDE SEQUENCE</scope>
</reference>
<evidence type="ECO:0000259" key="2">
    <source>
        <dbReference type="SMART" id="SM01271"/>
    </source>
</evidence>
<dbReference type="GO" id="GO:0033962">
    <property type="term" value="P:P-body assembly"/>
    <property type="evidence" value="ECO:0007669"/>
    <property type="project" value="TreeGrafter"/>
</dbReference>
<proteinExistence type="predicted"/>
<keyword evidence="4" id="KW-1185">Reference proteome</keyword>
<dbReference type="SUPFAM" id="SSF50182">
    <property type="entry name" value="Sm-like ribonucleoproteins"/>
    <property type="match status" value="1"/>
</dbReference>
<feature type="region of interest" description="Disordered" evidence="1">
    <location>
        <begin position="438"/>
        <end position="481"/>
    </location>
</feature>
<organism evidence="3 4">
    <name type="scientific">Schistosoma haematobium</name>
    <name type="common">Blood fluke</name>
    <dbReference type="NCBI Taxonomy" id="6185"/>
    <lineage>
        <taxon>Eukaryota</taxon>
        <taxon>Metazoa</taxon>
        <taxon>Spiralia</taxon>
        <taxon>Lophotrochozoa</taxon>
        <taxon>Platyhelminthes</taxon>
        <taxon>Trematoda</taxon>
        <taxon>Digenea</taxon>
        <taxon>Strigeidida</taxon>
        <taxon>Schistosomatoidea</taxon>
        <taxon>Schistosomatidae</taxon>
        <taxon>Schistosoma</taxon>
    </lineage>
</organism>
<dbReference type="AlphaFoldDB" id="A0A922IJU6"/>
<comment type="caution">
    <text evidence="3">The sequence shown here is derived from an EMBL/GenBank/DDBJ whole genome shotgun (WGS) entry which is preliminary data.</text>
</comment>
<feature type="domain" description="Lsm14-like N-terminal" evidence="2">
    <location>
        <begin position="9"/>
        <end position="117"/>
    </location>
</feature>
<feature type="region of interest" description="Disordered" evidence="1">
    <location>
        <begin position="153"/>
        <end position="178"/>
    </location>
</feature>
<dbReference type="PANTHER" id="PTHR13586">
    <property type="entry name" value="SCD6 PROTEIN-RELATED"/>
    <property type="match status" value="1"/>
</dbReference>
<dbReference type="EMBL" id="AMPZ03000007">
    <property type="protein sequence ID" value="KAH9580732.1"/>
    <property type="molecule type" value="Genomic_DNA"/>
</dbReference>
<protein>
    <recommendedName>
        <fullName evidence="2">Lsm14-like N-terminal domain-containing protein</fullName>
    </recommendedName>
</protein>
<feature type="compositionally biased region" description="Polar residues" evidence="1">
    <location>
        <begin position="372"/>
        <end position="408"/>
    </location>
</feature>
<feature type="compositionally biased region" description="Basic and acidic residues" evidence="1">
    <location>
        <begin position="410"/>
        <end position="421"/>
    </location>
</feature>
<dbReference type="PANTHER" id="PTHR13586:SF0">
    <property type="entry name" value="TRAILER HITCH, ISOFORM H"/>
    <property type="match status" value="1"/>
</dbReference>
<name>A0A922IJU6_SCHHA</name>
<dbReference type="InterPro" id="IPR025609">
    <property type="entry name" value="Lsm14-like_N"/>
</dbReference>
<dbReference type="Pfam" id="PF12701">
    <property type="entry name" value="LSM14"/>
    <property type="match status" value="1"/>
</dbReference>
<dbReference type="InterPro" id="IPR010920">
    <property type="entry name" value="LSM_dom_sf"/>
</dbReference>
<dbReference type="GO" id="GO:0034063">
    <property type="term" value="P:stress granule assembly"/>
    <property type="evidence" value="ECO:0007669"/>
    <property type="project" value="TreeGrafter"/>
</dbReference>
<dbReference type="Proteomes" id="UP000471633">
    <property type="component" value="Unassembled WGS sequence"/>
</dbReference>